<evidence type="ECO:0000313" key="2">
    <source>
        <dbReference type="Proteomes" id="UP000591844"/>
    </source>
</evidence>
<name>A0A7X5QI16_9GAMM</name>
<dbReference type="InterPro" id="IPR009750">
    <property type="entry name" value="DUF1317"/>
</dbReference>
<dbReference type="AlphaFoldDB" id="A0A7X5QI16"/>
<organism evidence="1 2">
    <name type="scientific">Photorhabdus cinerea</name>
    <dbReference type="NCBI Taxonomy" id="471575"/>
    <lineage>
        <taxon>Bacteria</taxon>
        <taxon>Pseudomonadati</taxon>
        <taxon>Pseudomonadota</taxon>
        <taxon>Gammaproteobacteria</taxon>
        <taxon>Enterobacterales</taxon>
        <taxon>Morganellaceae</taxon>
        <taxon>Photorhabdus</taxon>
    </lineage>
</organism>
<dbReference type="Pfam" id="PF07026">
    <property type="entry name" value="DUF1317"/>
    <property type="match status" value="1"/>
</dbReference>
<accession>A0A7X5QI16</accession>
<dbReference type="EMBL" id="PUJW01000043">
    <property type="protein sequence ID" value="NHB94545.1"/>
    <property type="molecule type" value="Genomic_DNA"/>
</dbReference>
<reference evidence="1 2" key="1">
    <citation type="submission" date="2018-02" db="EMBL/GenBank/DDBJ databases">
        <authorList>
            <person name="Machado R.A."/>
        </authorList>
    </citation>
    <scope>NUCLEOTIDE SEQUENCE [LARGE SCALE GENOMIC DNA]</scope>
    <source>
        <strain evidence="1 2">DSM 19724</strain>
    </source>
</reference>
<comment type="caution">
    <text evidence="1">The sequence shown here is derived from an EMBL/GenBank/DDBJ whole genome shotgun (WGS) entry which is preliminary data.</text>
</comment>
<evidence type="ECO:0000313" key="1">
    <source>
        <dbReference type="EMBL" id="NHB94545.1"/>
    </source>
</evidence>
<proteinExistence type="predicted"/>
<dbReference type="RefSeq" id="WP_166310538.1">
    <property type="nucleotide sequence ID" value="NZ_CAWPIB010000043.1"/>
</dbReference>
<dbReference type="Proteomes" id="UP000591844">
    <property type="component" value="Unassembled WGS sequence"/>
</dbReference>
<sequence length="65" mass="7444">MKHAHDNIQVGRIYCPYSDFHKGWLIPGGEITKNPLAAYNAAEEKSNYLKSLEDELNRLVIQQSK</sequence>
<keyword evidence="2" id="KW-1185">Reference proteome</keyword>
<gene>
    <name evidence="1" type="ORF">C5469_21360</name>
</gene>
<protein>
    <submittedName>
        <fullName evidence="1">Cruciferin</fullName>
    </submittedName>
</protein>